<sequence length="437" mass="45775">MLMLLIQVAIMAVFVIYGLKIGGAMGVGIFSMLALAVMIFVFGLPAGGIPWTAIIIILAIGIAGGLLEASGGLDWLVYYAGRLIQAKPAAITFVAPLVIFFFVFGVGTANIALALEPVIARTALRARVRPERPLVAAVTAANMGLLASPAASSALTAIAILGGHDFSIGQYMAVVLPSGLIATVALSLFMCFRGKKLEDEPKFQELLASGELNDGTSDEKKPEFTRQQVASVSVFMGAIACILTLGLCEPLLQAITTPLANGKYIPPAQLVILFMFVAAGAILIATRISANTVFKTRIFTAAISAAVAVLGPGWLGNTIFMAPENAAALKEGLGDIITAWPWIVVIVCGLVATFVMSQTAIITIVYPLALGLGVPPAFMAAMVQAVNVNYFIPAQPTLLFAEEIDTTGTTRKYRFWLPGVVSLSVSVVVGVIITGFI</sequence>
<dbReference type="RefSeq" id="WP_167610506.1">
    <property type="nucleotide sequence ID" value="NZ_SOYS01000003.1"/>
</dbReference>
<feature type="transmembrane region" description="Helical" evidence="12">
    <location>
        <begin position="298"/>
        <end position="316"/>
    </location>
</feature>
<comment type="similarity">
    <text evidence="2">Belongs to the DcuA/DcuB transporter (TC 2.A.13.1) family.</text>
</comment>
<comment type="catalytic activity">
    <reaction evidence="11">
        <text>fumarate(in) + succinate(out) = fumarate(out) + succinate(in)</text>
        <dbReference type="Rhea" id="RHEA:29323"/>
        <dbReference type="ChEBI" id="CHEBI:29806"/>
        <dbReference type="ChEBI" id="CHEBI:30031"/>
    </reaction>
    <physiologicalReaction direction="right-to-left" evidence="11">
        <dbReference type="Rhea" id="RHEA:29325"/>
    </physiologicalReaction>
</comment>
<name>A0ABX0VLB8_9ENTR</name>
<evidence type="ECO:0000256" key="9">
    <source>
        <dbReference type="ARBA" id="ARBA00034237"/>
    </source>
</evidence>
<evidence type="ECO:0000256" key="12">
    <source>
        <dbReference type="SAM" id="Phobius"/>
    </source>
</evidence>
<organism evidence="13 14">
    <name type="scientific">Cedecea colo</name>
    <dbReference type="NCBI Taxonomy" id="2552946"/>
    <lineage>
        <taxon>Bacteria</taxon>
        <taxon>Pseudomonadati</taxon>
        <taxon>Pseudomonadota</taxon>
        <taxon>Gammaproteobacteria</taxon>
        <taxon>Enterobacterales</taxon>
        <taxon>Enterobacteriaceae</taxon>
        <taxon>Cedecea</taxon>
    </lineage>
</organism>
<gene>
    <name evidence="13" type="ORF">E2L00_10015</name>
</gene>
<feature type="transmembrane region" description="Helical" evidence="12">
    <location>
        <begin position="90"/>
        <end position="113"/>
    </location>
</feature>
<feature type="transmembrane region" description="Helical" evidence="12">
    <location>
        <begin position="336"/>
        <end position="356"/>
    </location>
</feature>
<evidence type="ECO:0000256" key="1">
    <source>
        <dbReference type="ARBA" id="ARBA00004429"/>
    </source>
</evidence>
<comment type="catalytic activity">
    <reaction evidence="10">
        <text>(S)-malate(in) + succinate(out) = (S)-malate(out) + succinate(in)</text>
        <dbReference type="Rhea" id="RHEA:29327"/>
        <dbReference type="ChEBI" id="CHEBI:15589"/>
        <dbReference type="ChEBI" id="CHEBI:30031"/>
    </reaction>
    <physiologicalReaction direction="right-to-left" evidence="10">
        <dbReference type="Rhea" id="RHEA:29329"/>
    </physiologicalReaction>
</comment>
<evidence type="ECO:0000256" key="2">
    <source>
        <dbReference type="ARBA" id="ARBA00006413"/>
    </source>
</evidence>
<evidence type="ECO:0000256" key="11">
    <source>
        <dbReference type="ARBA" id="ARBA00034287"/>
    </source>
</evidence>
<proteinExistence type="inferred from homology"/>
<evidence type="ECO:0000256" key="3">
    <source>
        <dbReference type="ARBA" id="ARBA00022448"/>
    </source>
</evidence>
<keyword evidence="5" id="KW-0997">Cell inner membrane</keyword>
<evidence type="ECO:0000256" key="10">
    <source>
        <dbReference type="ARBA" id="ARBA00034284"/>
    </source>
</evidence>
<keyword evidence="7 12" id="KW-1133">Transmembrane helix</keyword>
<keyword evidence="14" id="KW-1185">Reference proteome</keyword>
<evidence type="ECO:0000256" key="8">
    <source>
        <dbReference type="ARBA" id="ARBA00023136"/>
    </source>
</evidence>
<evidence type="ECO:0000256" key="7">
    <source>
        <dbReference type="ARBA" id="ARBA00022989"/>
    </source>
</evidence>
<protein>
    <submittedName>
        <fullName evidence="13">Anaerobic C4-dicarboxylate transporter</fullName>
    </submittedName>
</protein>
<feature type="transmembrane region" description="Helical" evidence="12">
    <location>
        <begin position="368"/>
        <end position="392"/>
    </location>
</feature>
<comment type="subcellular location">
    <subcellularLocation>
        <location evidence="1">Cell inner membrane</location>
        <topology evidence="1">Multi-pass membrane protein</topology>
    </subcellularLocation>
</comment>
<feature type="transmembrane region" description="Helical" evidence="12">
    <location>
        <begin position="229"/>
        <end position="252"/>
    </location>
</feature>
<dbReference type="Pfam" id="PF03605">
    <property type="entry name" value="DcuA_DcuB"/>
    <property type="match status" value="1"/>
</dbReference>
<comment type="caution">
    <text evidence="13">The sequence shown here is derived from an EMBL/GenBank/DDBJ whole genome shotgun (WGS) entry which is preliminary data.</text>
</comment>
<feature type="transmembrane region" description="Helical" evidence="12">
    <location>
        <begin position="168"/>
        <end position="192"/>
    </location>
</feature>
<comment type="catalytic activity">
    <reaction evidence="9">
        <text>L-aspartate(in) + succinate(out) = L-aspartate(out) + succinate(in)</text>
        <dbReference type="Rhea" id="RHEA:29343"/>
        <dbReference type="ChEBI" id="CHEBI:29991"/>
        <dbReference type="ChEBI" id="CHEBI:30031"/>
    </reaction>
    <physiologicalReaction direction="right-to-left" evidence="9">
        <dbReference type="Rhea" id="RHEA:29345"/>
    </physiologicalReaction>
</comment>
<keyword evidence="8 12" id="KW-0472">Membrane</keyword>
<evidence type="ECO:0000313" key="14">
    <source>
        <dbReference type="Proteomes" id="UP000697927"/>
    </source>
</evidence>
<feature type="transmembrane region" description="Helical" evidence="12">
    <location>
        <begin position="415"/>
        <end position="436"/>
    </location>
</feature>
<dbReference type="PANTHER" id="PTHR36106">
    <property type="entry name" value="ANAEROBIC C4-DICARBOXYLATE TRANSPORTER DCUB"/>
    <property type="match status" value="1"/>
</dbReference>
<dbReference type="Proteomes" id="UP000697927">
    <property type="component" value="Unassembled WGS sequence"/>
</dbReference>
<feature type="transmembrane region" description="Helical" evidence="12">
    <location>
        <begin position="53"/>
        <end position="78"/>
    </location>
</feature>
<dbReference type="InterPro" id="IPR004668">
    <property type="entry name" value="Anaer_Dcu_memb_transpt"/>
</dbReference>
<evidence type="ECO:0000256" key="6">
    <source>
        <dbReference type="ARBA" id="ARBA00022692"/>
    </source>
</evidence>
<keyword evidence="6 12" id="KW-0812">Transmembrane</keyword>
<dbReference type="PANTHER" id="PTHR36106:SF1">
    <property type="entry name" value="ANAEROBIC C4-DICARBOXYLATE TRANSPORTER DCUB"/>
    <property type="match status" value="1"/>
</dbReference>
<feature type="transmembrane region" description="Helical" evidence="12">
    <location>
        <begin position="264"/>
        <end position="286"/>
    </location>
</feature>
<evidence type="ECO:0000256" key="4">
    <source>
        <dbReference type="ARBA" id="ARBA00022475"/>
    </source>
</evidence>
<reference evidence="13 14" key="1">
    <citation type="journal article" date="2020" name="Microorganisms">
        <title>Polyphasic Characterisation of Cedecea colo sp. nov., a New Enteric Bacterium Isolated from the Koala Hindgut.</title>
        <authorList>
            <person name="Boath J.M."/>
            <person name="Dakhal S."/>
            <person name="Van T.T.H."/>
            <person name="Moore R.J."/>
            <person name="Dekiwadia C."/>
            <person name="Macreadie I.G."/>
        </authorList>
    </citation>
    <scope>NUCLEOTIDE SEQUENCE [LARGE SCALE GENOMIC DNA]</scope>
    <source>
        <strain evidence="13 14">ZA</strain>
    </source>
</reference>
<keyword evidence="3" id="KW-0813">Transport</keyword>
<evidence type="ECO:0000313" key="13">
    <source>
        <dbReference type="EMBL" id="NIY47854.1"/>
    </source>
</evidence>
<feature type="transmembrane region" description="Helical" evidence="12">
    <location>
        <begin position="28"/>
        <end position="46"/>
    </location>
</feature>
<feature type="transmembrane region" description="Helical" evidence="12">
    <location>
        <begin position="134"/>
        <end position="162"/>
    </location>
</feature>
<accession>A0ABX0VLB8</accession>
<dbReference type="EMBL" id="SOYS01000003">
    <property type="protein sequence ID" value="NIY47854.1"/>
    <property type="molecule type" value="Genomic_DNA"/>
</dbReference>
<evidence type="ECO:0000256" key="5">
    <source>
        <dbReference type="ARBA" id="ARBA00022519"/>
    </source>
</evidence>
<keyword evidence="4" id="KW-1003">Cell membrane</keyword>